<evidence type="ECO:0000256" key="1">
    <source>
        <dbReference type="SAM" id="MobiDB-lite"/>
    </source>
</evidence>
<organism evidence="2 3">
    <name type="scientific">Trifolium medium</name>
    <dbReference type="NCBI Taxonomy" id="97028"/>
    <lineage>
        <taxon>Eukaryota</taxon>
        <taxon>Viridiplantae</taxon>
        <taxon>Streptophyta</taxon>
        <taxon>Embryophyta</taxon>
        <taxon>Tracheophyta</taxon>
        <taxon>Spermatophyta</taxon>
        <taxon>Magnoliopsida</taxon>
        <taxon>eudicotyledons</taxon>
        <taxon>Gunneridae</taxon>
        <taxon>Pentapetalae</taxon>
        <taxon>rosids</taxon>
        <taxon>fabids</taxon>
        <taxon>Fabales</taxon>
        <taxon>Fabaceae</taxon>
        <taxon>Papilionoideae</taxon>
        <taxon>50 kb inversion clade</taxon>
        <taxon>NPAAA clade</taxon>
        <taxon>Hologalegina</taxon>
        <taxon>IRL clade</taxon>
        <taxon>Trifolieae</taxon>
        <taxon>Trifolium</taxon>
    </lineage>
</organism>
<feature type="non-terminal residue" evidence="2">
    <location>
        <position position="89"/>
    </location>
</feature>
<keyword evidence="3" id="KW-1185">Reference proteome</keyword>
<name>A0A392T2C1_9FABA</name>
<feature type="region of interest" description="Disordered" evidence="1">
    <location>
        <begin position="18"/>
        <end position="89"/>
    </location>
</feature>
<accession>A0A392T2C1</accession>
<dbReference type="EMBL" id="LXQA010479546">
    <property type="protein sequence ID" value="MCI54455.1"/>
    <property type="molecule type" value="Genomic_DNA"/>
</dbReference>
<feature type="compositionally biased region" description="Gly residues" evidence="1">
    <location>
        <begin position="29"/>
        <end position="45"/>
    </location>
</feature>
<comment type="caution">
    <text evidence="2">The sequence shown here is derived from an EMBL/GenBank/DDBJ whole genome shotgun (WGS) entry which is preliminary data.</text>
</comment>
<dbReference type="Proteomes" id="UP000265520">
    <property type="component" value="Unassembled WGS sequence"/>
</dbReference>
<feature type="compositionally biased region" description="Basic and acidic residues" evidence="1">
    <location>
        <begin position="72"/>
        <end position="89"/>
    </location>
</feature>
<protein>
    <submittedName>
        <fullName evidence="2">Uncharacterized protein</fullName>
    </submittedName>
</protein>
<evidence type="ECO:0000313" key="3">
    <source>
        <dbReference type="Proteomes" id="UP000265520"/>
    </source>
</evidence>
<proteinExistence type="predicted"/>
<dbReference type="AlphaFoldDB" id="A0A392T2C1"/>
<reference evidence="2 3" key="1">
    <citation type="journal article" date="2018" name="Front. Plant Sci.">
        <title>Red Clover (Trifolium pratense) and Zigzag Clover (T. medium) - A Picture of Genomic Similarities and Differences.</title>
        <authorList>
            <person name="Dluhosova J."/>
            <person name="Istvanek J."/>
            <person name="Nedelnik J."/>
            <person name="Repkova J."/>
        </authorList>
    </citation>
    <scope>NUCLEOTIDE SEQUENCE [LARGE SCALE GENOMIC DNA]</scope>
    <source>
        <strain evidence="3">cv. 10/8</strain>
        <tissue evidence="2">Leaf</tissue>
    </source>
</reference>
<evidence type="ECO:0000313" key="2">
    <source>
        <dbReference type="EMBL" id="MCI54455.1"/>
    </source>
</evidence>
<sequence length="89" mass="9219">MSKTKLLQVTHAVVKEVKGSNGSNFSRGLKGGGGPYRSGSQGGSRNGSDWVMVKGGDKGVHGGVRSGVNGPKNDRQAHGDKKRFGPRDG</sequence>